<dbReference type="GO" id="GO:0022857">
    <property type="term" value="F:transmembrane transporter activity"/>
    <property type="evidence" value="ECO:0007669"/>
    <property type="project" value="TreeGrafter"/>
</dbReference>
<dbReference type="Pfam" id="PF00005">
    <property type="entry name" value="ABC_tran"/>
    <property type="match status" value="1"/>
</dbReference>
<dbReference type="SUPFAM" id="SSF52540">
    <property type="entry name" value="P-loop containing nucleoside triphosphate hydrolases"/>
    <property type="match status" value="1"/>
</dbReference>
<dbReference type="KEGG" id="serj:SGUI_1668"/>
<dbReference type="EMBL" id="CP014989">
    <property type="protein sequence ID" value="ANS79064.1"/>
    <property type="molecule type" value="Genomic_DNA"/>
</dbReference>
<name>A0A1B1NCC6_9MICO</name>
<dbReference type="InterPro" id="IPR003439">
    <property type="entry name" value="ABC_transporter-like_ATP-bd"/>
</dbReference>
<evidence type="ECO:0000313" key="5">
    <source>
        <dbReference type="EMBL" id="ANS79064.1"/>
    </source>
</evidence>
<dbReference type="InterPro" id="IPR003593">
    <property type="entry name" value="AAA+_ATPase"/>
</dbReference>
<dbReference type="GO" id="GO:0016887">
    <property type="term" value="F:ATP hydrolysis activity"/>
    <property type="evidence" value="ECO:0007669"/>
    <property type="project" value="InterPro"/>
</dbReference>
<dbReference type="InterPro" id="IPR027417">
    <property type="entry name" value="P-loop_NTPase"/>
</dbReference>
<feature type="region of interest" description="Disordered" evidence="3">
    <location>
        <begin position="187"/>
        <end position="212"/>
    </location>
</feature>
<dbReference type="GO" id="GO:0005524">
    <property type="term" value="F:ATP binding"/>
    <property type="evidence" value="ECO:0007669"/>
    <property type="project" value="UniProtKB-KW"/>
</dbReference>
<dbReference type="Gene3D" id="3.40.50.300">
    <property type="entry name" value="P-loop containing nucleotide triphosphate hydrolases"/>
    <property type="match status" value="1"/>
</dbReference>
<dbReference type="SMART" id="SM00382">
    <property type="entry name" value="AAA"/>
    <property type="match status" value="1"/>
</dbReference>
<feature type="compositionally biased region" description="Low complexity" evidence="3">
    <location>
        <begin position="187"/>
        <end position="197"/>
    </location>
</feature>
<dbReference type="OrthoDB" id="4425833at2"/>
<accession>A0A1B1NCC6</accession>
<dbReference type="GO" id="GO:0005886">
    <property type="term" value="C:plasma membrane"/>
    <property type="evidence" value="ECO:0007669"/>
    <property type="project" value="TreeGrafter"/>
</dbReference>
<keyword evidence="1" id="KW-0547">Nucleotide-binding</keyword>
<dbReference type="PROSITE" id="PS00211">
    <property type="entry name" value="ABC_TRANSPORTER_1"/>
    <property type="match status" value="1"/>
</dbReference>
<feature type="compositionally biased region" description="Gly residues" evidence="3">
    <location>
        <begin position="198"/>
        <end position="211"/>
    </location>
</feature>
<protein>
    <submittedName>
        <fullName evidence="5">ABC transporter, ATP-binding protein</fullName>
    </submittedName>
</protein>
<dbReference type="InterPro" id="IPR015854">
    <property type="entry name" value="ABC_transpr_LolD-like"/>
</dbReference>
<proteinExistence type="predicted"/>
<evidence type="ECO:0000256" key="1">
    <source>
        <dbReference type="ARBA" id="ARBA00022741"/>
    </source>
</evidence>
<dbReference type="InterPro" id="IPR017871">
    <property type="entry name" value="ABC_transporter-like_CS"/>
</dbReference>
<keyword evidence="2 5" id="KW-0067">ATP-binding</keyword>
<evidence type="ECO:0000259" key="4">
    <source>
        <dbReference type="PROSITE" id="PS50893"/>
    </source>
</evidence>
<dbReference type="PROSITE" id="PS50893">
    <property type="entry name" value="ABC_TRANSPORTER_2"/>
    <property type="match status" value="1"/>
</dbReference>
<evidence type="ECO:0000256" key="2">
    <source>
        <dbReference type="ARBA" id="ARBA00022840"/>
    </source>
</evidence>
<dbReference type="STRING" id="1758689.SGUI_1668"/>
<dbReference type="RefSeq" id="WP_066638745.1">
    <property type="nucleotide sequence ID" value="NZ_CP014989.1"/>
</dbReference>
<dbReference type="PATRIC" id="fig|1758689.4.peg.1726"/>
<keyword evidence="6" id="KW-1185">Reference proteome</keyword>
<sequence length="233" mass="23509">MLALEGVSFAYARGAEELFGGLSHAFTPGVVTAVTGPSGRGKSTLLYVLGLMLTPSQGRVLLDGEAVSAAPDAARARVRAHRIGFVFQDAALDPTRTVLDSVIEPALYAGWRLGDARASGSGLLEQMGVSARAGHRPGEISGGQAQRVAVCRALVTDPVVVLADEPTGNLDRDNAAGVLAALSAAADGPDQAAENPGKGAGEAPAGGGSGGRTVVIATHDPFVLDHADEVLAL</sequence>
<evidence type="ECO:0000313" key="6">
    <source>
        <dbReference type="Proteomes" id="UP000092482"/>
    </source>
</evidence>
<organism evidence="5 6">
    <name type="scientific">Serinicoccus hydrothermalis</name>
    <dbReference type="NCBI Taxonomy" id="1758689"/>
    <lineage>
        <taxon>Bacteria</taxon>
        <taxon>Bacillati</taxon>
        <taxon>Actinomycetota</taxon>
        <taxon>Actinomycetes</taxon>
        <taxon>Micrococcales</taxon>
        <taxon>Ornithinimicrobiaceae</taxon>
        <taxon>Serinicoccus</taxon>
    </lineage>
</organism>
<dbReference type="PANTHER" id="PTHR24220">
    <property type="entry name" value="IMPORT ATP-BINDING PROTEIN"/>
    <property type="match status" value="1"/>
</dbReference>
<dbReference type="AlphaFoldDB" id="A0A1B1NCC6"/>
<dbReference type="Proteomes" id="UP000092482">
    <property type="component" value="Chromosome"/>
</dbReference>
<evidence type="ECO:0000256" key="3">
    <source>
        <dbReference type="SAM" id="MobiDB-lite"/>
    </source>
</evidence>
<reference evidence="5 6" key="1">
    <citation type="submission" date="2016-03" db="EMBL/GenBank/DDBJ databases">
        <title>Shallow-sea hydrothermal system.</title>
        <authorList>
            <person name="Tang K."/>
        </authorList>
    </citation>
    <scope>NUCLEOTIDE SEQUENCE [LARGE SCALE GENOMIC DNA]</scope>
    <source>
        <strain evidence="5 6">JLT9</strain>
    </source>
</reference>
<feature type="domain" description="ABC transporter" evidence="4">
    <location>
        <begin position="2"/>
        <end position="226"/>
    </location>
</feature>
<gene>
    <name evidence="5" type="ORF">SGUI_1668</name>
</gene>